<evidence type="ECO:0008006" key="3">
    <source>
        <dbReference type="Google" id="ProtNLM"/>
    </source>
</evidence>
<reference evidence="1" key="1">
    <citation type="submission" date="2018-01" db="EMBL/GenBank/DDBJ databases">
        <authorList>
            <person name="Mao J.F."/>
        </authorList>
    </citation>
    <scope>NUCLEOTIDE SEQUENCE</scope>
    <source>
        <strain evidence="1">Huo1</strain>
        <tissue evidence="1">Leaf</tissue>
    </source>
</reference>
<dbReference type="AlphaFoldDB" id="A0A8X8ZPN3"/>
<protein>
    <recommendedName>
        <fullName evidence="3">Myb/SANT-like domain-containing protein</fullName>
    </recommendedName>
</protein>
<evidence type="ECO:0000313" key="2">
    <source>
        <dbReference type="Proteomes" id="UP000298416"/>
    </source>
</evidence>
<dbReference type="Proteomes" id="UP000298416">
    <property type="component" value="Unassembled WGS sequence"/>
</dbReference>
<reference evidence="1" key="2">
    <citation type="submission" date="2020-08" db="EMBL/GenBank/DDBJ databases">
        <title>Plant Genome Project.</title>
        <authorList>
            <person name="Zhang R.-G."/>
        </authorList>
    </citation>
    <scope>NUCLEOTIDE SEQUENCE</scope>
    <source>
        <strain evidence="1">Huo1</strain>
        <tissue evidence="1">Leaf</tissue>
    </source>
</reference>
<name>A0A8X8ZPN3_SALSN</name>
<accession>A0A8X8ZPN3</accession>
<comment type="caution">
    <text evidence="1">The sequence shown here is derived from an EMBL/GenBank/DDBJ whole genome shotgun (WGS) entry which is preliminary data.</text>
</comment>
<keyword evidence="2" id="KW-1185">Reference proteome</keyword>
<organism evidence="1">
    <name type="scientific">Salvia splendens</name>
    <name type="common">Scarlet sage</name>
    <dbReference type="NCBI Taxonomy" id="180675"/>
    <lineage>
        <taxon>Eukaryota</taxon>
        <taxon>Viridiplantae</taxon>
        <taxon>Streptophyta</taxon>
        <taxon>Embryophyta</taxon>
        <taxon>Tracheophyta</taxon>
        <taxon>Spermatophyta</taxon>
        <taxon>Magnoliopsida</taxon>
        <taxon>eudicotyledons</taxon>
        <taxon>Gunneridae</taxon>
        <taxon>Pentapetalae</taxon>
        <taxon>asterids</taxon>
        <taxon>lamiids</taxon>
        <taxon>Lamiales</taxon>
        <taxon>Lamiaceae</taxon>
        <taxon>Nepetoideae</taxon>
        <taxon>Mentheae</taxon>
        <taxon>Salviinae</taxon>
        <taxon>Salvia</taxon>
        <taxon>Salvia subgen. Calosphace</taxon>
        <taxon>core Calosphace</taxon>
    </lineage>
</organism>
<evidence type="ECO:0000313" key="1">
    <source>
        <dbReference type="EMBL" id="KAG6412241.1"/>
    </source>
</evidence>
<sequence length="220" mass="25583">MAHQLPPQSSFLYSSNWTPALNSLLMGTMIRLKSENNWDGGKYPSYFILEAEWVIQHELGLSFDWAAMYDRLHFLEKRYKTFNEMLQVDGTYWNAETNVVIPGEGRKPLVGAYLSHMLDDLFAHNVVKVEWEKTVIVLSDTPDSVNNDFVFCKFNRYRHDNDNDSEPGDHVRRKLVFNEGYPPDMLSTNNKAPIYYVGVKMETCLRKWKMNATMGRALVK</sequence>
<dbReference type="EMBL" id="PNBA02000009">
    <property type="protein sequence ID" value="KAG6412241.1"/>
    <property type="molecule type" value="Genomic_DNA"/>
</dbReference>
<proteinExistence type="predicted"/>
<gene>
    <name evidence="1" type="ORF">SASPL_124913</name>
</gene>